<sequence length="55" mass="6445">MFDIEANEKTIYSAGEWQRLHNLTPDKNLAEETSAFAYDEEEDGKYVELYPTEKN</sequence>
<dbReference type="EMBL" id="CP095072">
    <property type="protein sequence ID" value="UOQ49772.1"/>
    <property type="molecule type" value="Genomic_DNA"/>
</dbReference>
<proteinExistence type="predicted"/>
<reference evidence="1 2" key="1">
    <citation type="submission" date="2022-04" db="EMBL/GenBank/DDBJ databases">
        <title>Gracilibacillus sp. isolated from saltern.</title>
        <authorList>
            <person name="Won M."/>
            <person name="Lee C.-M."/>
            <person name="Woen H.-Y."/>
            <person name="Kwon S.-W."/>
        </authorList>
    </citation>
    <scope>NUCLEOTIDE SEQUENCE [LARGE SCALE GENOMIC DNA]</scope>
    <source>
        <strain evidence="1 2">SSWR10-1</strain>
    </source>
</reference>
<keyword evidence="2" id="KW-1185">Reference proteome</keyword>
<dbReference type="RefSeq" id="WP_244722529.1">
    <property type="nucleotide sequence ID" value="NZ_CP095072.1"/>
</dbReference>
<gene>
    <name evidence="1" type="ORF">MUN88_06765</name>
</gene>
<evidence type="ECO:0000313" key="2">
    <source>
        <dbReference type="Proteomes" id="UP000831782"/>
    </source>
</evidence>
<protein>
    <submittedName>
        <fullName evidence="1">Uncharacterized protein</fullName>
    </submittedName>
</protein>
<dbReference type="Proteomes" id="UP000831782">
    <property type="component" value="Chromosome"/>
</dbReference>
<evidence type="ECO:0000313" key="1">
    <source>
        <dbReference type="EMBL" id="UOQ49772.1"/>
    </source>
</evidence>
<organism evidence="1 2">
    <name type="scientific">Gracilibacillus caseinilyticus</name>
    <dbReference type="NCBI Taxonomy" id="2932256"/>
    <lineage>
        <taxon>Bacteria</taxon>
        <taxon>Bacillati</taxon>
        <taxon>Bacillota</taxon>
        <taxon>Bacilli</taxon>
        <taxon>Bacillales</taxon>
        <taxon>Bacillaceae</taxon>
        <taxon>Gracilibacillus</taxon>
    </lineage>
</organism>
<accession>A0ABY4F104</accession>
<name>A0ABY4F104_9BACI</name>